<evidence type="ECO:0000256" key="3">
    <source>
        <dbReference type="ARBA" id="ARBA00022989"/>
    </source>
</evidence>
<reference evidence="6 7" key="1">
    <citation type="submission" date="2015-12" db="EMBL/GenBank/DDBJ databases">
        <title>Draft genome sequence of Moniliophthora roreri, the causal agent of frosty pod rot of cacao.</title>
        <authorList>
            <person name="Aime M.C."/>
            <person name="Diaz-Valderrama J.R."/>
            <person name="Kijpornyongpan T."/>
            <person name="Phillips-Mora W."/>
        </authorList>
    </citation>
    <scope>NUCLEOTIDE SEQUENCE [LARGE SCALE GENOMIC DNA]</scope>
    <source>
        <strain evidence="6 7">MCA 2952</strain>
    </source>
</reference>
<evidence type="ECO:0000313" key="6">
    <source>
        <dbReference type="EMBL" id="KTB36622.1"/>
    </source>
</evidence>
<keyword evidence="4 5" id="KW-0472">Membrane</keyword>
<evidence type="ECO:0000256" key="2">
    <source>
        <dbReference type="ARBA" id="ARBA00022692"/>
    </source>
</evidence>
<feature type="transmembrane region" description="Helical" evidence="5">
    <location>
        <begin position="125"/>
        <end position="145"/>
    </location>
</feature>
<proteinExistence type="predicted"/>
<feature type="transmembrane region" description="Helical" evidence="5">
    <location>
        <begin position="198"/>
        <end position="215"/>
    </location>
</feature>
<name>A0A0W0FJU8_MONRR</name>
<feature type="transmembrane region" description="Helical" evidence="5">
    <location>
        <begin position="323"/>
        <end position="341"/>
    </location>
</feature>
<dbReference type="GO" id="GO:0016020">
    <property type="term" value="C:membrane"/>
    <property type="evidence" value="ECO:0007669"/>
    <property type="project" value="UniProtKB-SubCell"/>
</dbReference>
<feature type="transmembrane region" description="Helical" evidence="5">
    <location>
        <begin position="157"/>
        <end position="178"/>
    </location>
</feature>
<dbReference type="AlphaFoldDB" id="A0A0W0FJU8"/>
<accession>A0A0W0FJU8</accession>
<dbReference type="PANTHER" id="PTHR31465">
    <property type="entry name" value="PROTEIN RTA1-RELATED"/>
    <property type="match status" value="1"/>
</dbReference>
<evidence type="ECO:0000256" key="1">
    <source>
        <dbReference type="ARBA" id="ARBA00004141"/>
    </source>
</evidence>
<feature type="transmembrane region" description="Helical" evidence="5">
    <location>
        <begin position="235"/>
        <end position="255"/>
    </location>
</feature>
<organism evidence="6 7">
    <name type="scientific">Moniliophthora roreri</name>
    <name type="common">Frosty pod rot fungus</name>
    <name type="synonym">Monilia roreri</name>
    <dbReference type="NCBI Taxonomy" id="221103"/>
    <lineage>
        <taxon>Eukaryota</taxon>
        <taxon>Fungi</taxon>
        <taxon>Dikarya</taxon>
        <taxon>Basidiomycota</taxon>
        <taxon>Agaricomycotina</taxon>
        <taxon>Agaricomycetes</taxon>
        <taxon>Agaricomycetidae</taxon>
        <taxon>Agaricales</taxon>
        <taxon>Marasmiineae</taxon>
        <taxon>Marasmiaceae</taxon>
        <taxon>Moniliophthora</taxon>
    </lineage>
</organism>
<evidence type="ECO:0000313" key="7">
    <source>
        <dbReference type="Proteomes" id="UP000054988"/>
    </source>
</evidence>
<dbReference type="Pfam" id="PF04479">
    <property type="entry name" value="RTA1"/>
    <property type="match status" value="1"/>
</dbReference>
<evidence type="ECO:0000256" key="4">
    <source>
        <dbReference type="ARBA" id="ARBA00023136"/>
    </source>
</evidence>
<protein>
    <submittedName>
        <fullName evidence="6">Putative hypothetical RTA1-like protein</fullName>
    </submittedName>
</protein>
<dbReference type="eggNOG" id="ENOG502QURG">
    <property type="taxonomic scope" value="Eukaryota"/>
</dbReference>
<dbReference type="EMBL" id="LATX01001892">
    <property type="protein sequence ID" value="KTB36622.1"/>
    <property type="molecule type" value="Genomic_DNA"/>
</dbReference>
<dbReference type="Proteomes" id="UP000054988">
    <property type="component" value="Unassembled WGS sequence"/>
</dbReference>
<dbReference type="InterPro" id="IPR007568">
    <property type="entry name" value="RTA1"/>
</dbReference>
<gene>
    <name evidence="6" type="ORF">WG66_10833</name>
</gene>
<keyword evidence="2 5" id="KW-0812">Transmembrane</keyword>
<feature type="transmembrane region" description="Helical" evidence="5">
    <location>
        <begin position="93"/>
        <end position="113"/>
    </location>
</feature>
<comment type="caution">
    <text evidence="6">The sequence shown here is derived from an EMBL/GenBank/DDBJ whole genome shotgun (WGS) entry which is preliminary data.</text>
</comment>
<dbReference type="PANTHER" id="PTHR31465:SF1">
    <property type="entry name" value="PROTEIN RTA1-RELATED"/>
    <property type="match status" value="1"/>
</dbReference>
<evidence type="ECO:0000256" key="5">
    <source>
        <dbReference type="SAM" id="Phobius"/>
    </source>
</evidence>
<comment type="subcellular location">
    <subcellularLocation>
        <location evidence="1">Membrane</location>
        <topology evidence="1">Multi-pass membrane protein</topology>
    </subcellularLocation>
</comment>
<feature type="transmembrane region" description="Helical" evidence="5">
    <location>
        <begin position="47"/>
        <end position="65"/>
    </location>
</feature>
<feature type="transmembrane region" description="Helical" evidence="5">
    <location>
        <begin position="284"/>
        <end position="303"/>
    </location>
</feature>
<sequence>MALVRSIGGALEEIVNEPFIYLTERTDRRIRLFHERPDGWKVCPRRLAGQYLLVVVVGLSFLHGAQAKSDSMPPRPQDPYADPENDAYNPLRYIASNTLTGIAFGLVLLVALIQTWCIKKWGAKHMLLMTIGAYTFAFGLSTRFGLNRHPESKGLYIVQYLFVTLSPCAFIAAEYVLLGRFARYLGCDHHLLVSPRRITLSFIISDVSTFLIQAAGGASSVSANDDRMRLVGSRIFLAGLALQLLSFAIFTFIYLNFVHRVRKYELATWHMDQSKKWYNDWRSLAGAVFISCIGVLASIRSVYRTVEISEGFAGHLATTEAFFYALDTLPLFIAIVIYIPFWPGRFIKVPHPLDDAHKDSVSSD</sequence>
<keyword evidence="3 5" id="KW-1133">Transmembrane helix</keyword>